<dbReference type="InterPro" id="IPR050192">
    <property type="entry name" value="CopG/NikR_regulator"/>
</dbReference>
<dbReference type="AlphaFoldDB" id="A0A656DDT6"/>
<dbReference type="GO" id="GO:0003677">
    <property type="term" value="F:DNA binding"/>
    <property type="evidence" value="ECO:0007669"/>
    <property type="project" value="UniProtKB-KW"/>
</dbReference>
<organism evidence="10 11">
    <name type="scientific">Kryptobacter tengchongensis</name>
    <dbReference type="NCBI Taxonomy" id="1643429"/>
    <lineage>
        <taxon>Bacteria</taxon>
        <taxon>Pseudomonadati</taxon>
        <taxon>Candidatus Kryptoniota</taxon>
        <taxon>Candidatus Kryptobacter</taxon>
    </lineage>
</organism>
<dbReference type="PANTHER" id="PTHR34719:SF2">
    <property type="entry name" value="NICKEL-RESPONSIVE REGULATOR"/>
    <property type="match status" value="1"/>
</dbReference>
<reference evidence="10 11" key="1">
    <citation type="submission" date="2015-11" db="EMBL/GenBank/DDBJ databases">
        <authorList>
            <person name="Varghese N."/>
        </authorList>
    </citation>
    <scope>NUCLEOTIDE SEQUENCE [LARGE SCALE GENOMIC DNA]</scope>
    <source>
        <strain evidence="10 11">JGI-24</strain>
    </source>
</reference>
<accession>A0A656DDT6</accession>
<evidence type="ECO:0000256" key="4">
    <source>
        <dbReference type="ARBA" id="ARBA00023015"/>
    </source>
</evidence>
<sequence length="136" mass="15900">MKENKQIVRFGVSMENELLEKFDKLIHQKGYTNRSEAIRDLIREKLVEQAIEKDQPCFGIFSFIYDHTKRELEEKLTDFQHEHFNMIISTTHIHIDKDHCLEVIIMKGKAGELKKITDKVLSFKGVENGKLVLTAV</sequence>
<keyword evidence="6 7" id="KW-0804">Transcription</keyword>
<dbReference type="InterPro" id="IPR014864">
    <property type="entry name" value="TF_NikR_Ni-bd_C"/>
</dbReference>
<gene>
    <name evidence="10" type="ORF">JGI24_01825</name>
</gene>
<feature type="binding site" evidence="7">
    <location>
        <position position="92"/>
    </location>
    <ligand>
        <name>Ni(2+)</name>
        <dbReference type="ChEBI" id="CHEBI:49786"/>
    </ligand>
</feature>
<dbReference type="InterPro" id="IPR022988">
    <property type="entry name" value="Ni_resp_reg_NikR"/>
</dbReference>
<evidence type="ECO:0000256" key="3">
    <source>
        <dbReference type="ARBA" id="ARBA00022723"/>
    </source>
</evidence>
<evidence type="ECO:0000256" key="2">
    <source>
        <dbReference type="ARBA" id="ARBA00022596"/>
    </source>
</evidence>
<dbReference type="SUPFAM" id="SSF55021">
    <property type="entry name" value="ACT-like"/>
    <property type="match status" value="1"/>
</dbReference>
<evidence type="ECO:0000259" key="9">
    <source>
        <dbReference type="Pfam" id="PF08753"/>
    </source>
</evidence>
<feature type="domain" description="Ribbon-helix-helix protein CopG" evidence="8">
    <location>
        <begin position="8"/>
        <end position="48"/>
    </location>
</feature>
<dbReference type="Gene3D" id="3.30.70.1150">
    <property type="entry name" value="ACT-like. Chain A, domain 2"/>
    <property type="match status" value="1"/>
</dbReference>
<protein>
    <recommendedName>
        <fullName evidence="7">Putative nickel-responsive regulator</fullName>
    </recommendedName>
</protein>
<dbReference type="RefSeq" id="WP_072151029.1">
    <property type="nucleotide sequence ID" value="NZ_CZVU01000157.1"/>
</dbReference>
<keyword evidence="2 7" id="KW-0533">Nickel</keyword>
<dbReference type="Pfam" id="PF01402">
    <property type="entry name" value="RHH_1"/>
    <property type="match status" value="1"/>
</dbReference>
<keyword evidence="11" id="KW-1185">Reference proteome</keyword>
<feature type="binding site" evidence="7">
    <location>
        <position position="94"/>
    </location>
    <ligand>
        <name>Ni(2+)</name>
        <dbReference type="ChEBI" id="CHEBI:49786"/>
    </ligand>
</feature>
<keyword evidence="3 7" id="KW-0479">Metal-binding</keyword>
<evidence type="ECO:0000259" key="8">
    <source>
        <dbReference type="Pfam" id="PF01402"/>
    </source>
</evidence>
<dbReference type="OrthoDB" id="9806294at2"/>
<comment type="cofactor">
    <cofactor evidence="7">
        <name>Ni(2+)</name>
        <dbReference type="ChEBI" id="CHEBI:49786"/>
    </cofactor>
    <text evidence="7">Binds 1 nickel ion per subunit.</text>
</comment>
<dbReference type="InterPro" id="IPR010985">
    <property type="entry name" value="Ribbon_hlx_hlx"/>
</dbReference>
<dbReference type="PANTHER" id="PTHR34719">
    <property type="entry name" value="NICKEL-RESPONSIVE REGULATOR"/>
    <property type="match status" value="1"/>
</dbReference>
<dbReference type="InterPro" id="IPR013321">
    <property type="entry name" value="Arc_rbn_hlx_hlx"/>
</dbReference>
<comment type="function">
    <text evidence="7">Transcriptional regulator.</text>
</comment>
<evidence type="ECO:0000313" key="11">
    <source>
        <dbReference type="Proteomes" id="UP000243065"/>
    </source>
</evidence>
<dbReference type="Gene3D" id="1.10.1220.10">
    <property type="entry name" value="Met repressor-like"/>
    <property type="match status" value="1"/>
</dbReference>
<dbReference type="NCBIfam" id="NF001884">
    <property type="entry name" value="PRK00630.1"/>
    <property type="match status" value="1"/>
</dbReference>
<name>A0A656DDT6_KRYT1</name>
<dbReference type="InterPro" id="IPR027271">
    <property type="entry name" value="Acetolactate_synth/TF_NikR_C"/>
</dbReference>
<dbReference type="Proteomes" id="UP000243065">
    <property type="component" value="Unassembled WGS sequence"/>
</dbReference>
<evidence type="ECO:0000256" key="7">
    <source>
        <dbReference type="HAMAP-Rule" id="MF_00476"/>
    </source>
</evidence>
<proteinExistence type="inferred from homology"/>
<dbReference type="InterPro" id="IPR002145">
    <property type="entry name" value="CopG"/>
</dbReference>
<feature type="domain" description="Transcription factor NikR nickel binding C-terminal" evidence="9">
    <location>
        <begin position="59"/>
        <end position="134"/>
    </location>
</feature>
<evidence type="ECO:0000256" key="6">
    <source>
        <dbReference type="ARBA" id="ARBA00023163"/>
    </source>
</evidence>
<dbReference type="EMBL" id="CZVU01000157">
    <property type="protein sequence ID" value="CUT06046.1"/>
    <property type="molecule type" value="Genomic_DNA"/>
</dbReference>
<dbReference type="GO" id="GO:0010045">
    <property type="term" value="P:response to nickel cation"/>
    <property type="evidence" value="ECO:0007669"/>
    <property type="project" value="InterPro"/>
</dbReference>
<comment type="similarity">
    <text evidence="1 7">Belongs to the transcriptional regulatory CopG/NikR family.</text>
</comment>
<keyword evidence="4 7" id="KW-0805">Transcription regulation</keyword>
<dbReference type="GO" id="GO:0003700">
    <property type="term" value="F:DNA-binding transcription factor activity"/>
    <property type="evidence" value="ECO:0007669"/>
    <property type="project" value="UniProtKB-UniRule"/>
</dbReference>
<feature type="binding site" evidence="7">
    <location>
        <position position="100"/>
    </location>
    <ligand>
        <name>Ni(2+)</name>
        <dbReference type="ChEBI" id="CHEBI:49786"/>
    </ligand>
</feature>
<dbReference type="NCBIfam" id="NF002169">
    <property type="entry name" value="PRK01002.1"/>
    <property type="match status" value="1"/>
</dbReference>
<dbReference type="HAMAP" id="MF_00476">
    <property type="entry name" value="NikR"/>
    <property type="match status" value="1"/>
</dbReference>
<keyword evidence="5 7" id="KW-0238">DNA-binding</keyword>
<dbReference type="InterPro" id="IPR045865">
    <property type="entry name" value="ACT-like_dom_sf"/>
</dbReference>
<evidence type="ECO:0000313" key="10">
    <source>
        <dbReference type="EMBL" id="CUT06046.1"/>
    </source>
</evidence>
<dbReference type="SUPFAM" id="SSF47598">
    <property type="entry name" value="Ribbon-helix-helix"/>
    <property type="match status" value="1"/>
</dbReference>
<dbReference type="Pfam" id="PF08753">
    <property type="entry name" value="NikR_C"/>
    <property type="match status" value="1"/>
</dbReference>
<dbReference type="GO" id="GO:0016151">
    <property type="term" value="F:nickel cation binding"/>
    <property type="evidence" value="ECO:0007669"/>
    <property type="project" value="UniProtKB-UniRule"/>
</dbReference>
<evidence type="ECO:0000256" key="1">
    <source>
        <dbReference type="ARBA" id="ARBA00008478"/>
    </source>
</evidence>
<dbReference type="CDD" id="cd22231">
    <property type="entry name" value="RHH_NikR_HicB-like"/>
    <property type="match status" value="1"/>
</dbReference>
<feature type="binding site" evidence="7">
    <location>
        <position position="81"/>
    </location>
    <ligand>
        <name>Ni(2+)</name>
        <dbReference type="ChEBI" id="CHEBI:49786"/>
    </ligand>
</feature>
<evidence type="ECO:0000256" key="5">
    <source>
        <dbReference type="ARBA" id="ARBA00023125"/>
    </source>
</evidence>
<dbReference type="NCBIfam" id="NF003381">
    <property type="entry name" value="PRK04460.1"/>
    <property type="match status" value="1"/>
</dbReference>
<dbReference type="NCBIfam" id="NF002815">
    <property type="entry name" value="PRK02967.1"/>
    <property type="match status" value="1"/>
</dbReference>